<dbReference type="PROSITE" id="PS50931">
    <property type="entry name" value="HTH_LYSR"/>
    <property type="match status" value="1"/>
</dbReference>
<dbReference type="InterPro" id="IPR000847">
    <property type="entry name" value="LysR_HTH_N"/>
</dbReference>
<dbReference type="InterPro" id="IPR005119">
    <property type="entry name" value="LysR_subst-bd"/>
</dbReference>
<dbReference type="SUPFAM" id="SSF53850">
    <property type="entry name" value="Periplasmic binding protein-like II"/>
    <property type="match status" value="1"/>
</dbReference>
<dbReference type="GO" id="GO:0032993">
    <property type="term" value="C:protein-DNA complex"/>
    <property type="evidence" value="ECO:0007669"/>
    <property type="project" value="TreeGrafter"/>
</dbReference>
<dbReference type="Gene3D" id="3.40.190.10">
    <property type="entry name" value="Periplasmic binding protein-like II"/>
    <property type="match status" value="2"/>
</dbReference>
<sequence length="299" mass="31895">MLSWERLRVLAAVAEHGSIAAAAAALHVTGPAVTQQIRKLEREARVALIEPDGRGVRLTAAGHIAAQAARGAARLVGQAERSLATMDGQVVGPLRIGALNSSFGPLLGPALRALTDEHPEVVPTARSGEAVDMVPLLFTRDLDLVIVESWSSLPVRVPPRIRLEPLTVHEIALAVSARHPLARHDTMTLAEVRDEVWTACRPGTDHHDAQLQAMRRHGIEPDIRYVVDDFLTQMTLVAEGLAVTLVPRPAVADSPGVRLLPVTPGLTRTIAMATREGPATPVVEALTARLREVAGLASP</sequence>
<evidence type="ECO:0000256" key="2">
    <source>
        <dbReference type="ARBA" id="ARBA00023015"/>
    </source>
</evidence>
<evidence type="ECO:0000259" key="5">
    <source>
        <dbReference type="PROSITE" id="PS50931"/>
    </source>
</evidence>
<evidence type="ECO:0000256" key="3">
    <source>
        <dbReference type="ARBA" id="ARBA00023125"/>
    </source>
</evidence>
<feature type="domain" description="HTH lysR-type" evidence="5">
    <location>
        <begin position="2"/>
        <end position="59"/>
    </location>
</feature>
<accession>A0A934V4G1</accession>
<dbReference type="GO" id="GO:0003700">
    <property type="term" value="F:DNA-binding transcription factor activity"/>
    <property type="evidence" value="ECO:0007669"/>
    <property type="project" value="InterPro"/>
</dbReference>
<proteinExistence type="inferred from homology"/>
<dbReference type="Pfam" id="PF00126">
    <property type="entry name" value="HTH_1"/>
    <property type="match status" value="1"/>
</dbReference>
<evidence type="ECO:0000256" key="4">
    <source>
        <dbReference type="ARBA" id="ARBA00023163"/>
    </source>
</evidence>
<dbReference type="InterPro" id="IPR036388">
    <property type="entry name" value="WH-like_DNA-bd_sf"/>
</dbReference>
<evidence type="ECO:0000313" key="7">
    <source>
        <dbReference type="Proteomes" id="UP000635245"/>
    </source>
</evidence>
<evidence type="ECO:0000313" key="6">
    <source>
        <dbReference type="EMBL" id="MBK1783553.1"/>
    </source>
</evidence>
<organism evidence="6 7">
    <name type="scientific">Prauserella cavernicola</name>
    <dbReference type="NCBI Taxonomy" id="2800127"/>
    <lineage>
        <taxon>Bacteria</taxon>
        <taxon>Bacillati</taxon>
        <taxon>Actinomycetota</taxon>
        <taxon>Actinomycetes</taxon>
        <taxon>Pseudonocardiales</taxon>
        <taxon>Pseudonocardiaceae</taxon>
        <taxon>Prauserella</taxon>
    </lineage>
</organism>
<name>A0A934V4G1_9PSEU</name>
<protein>
    <submittedName>
        <fullName evidence="6">LysR family transcriptional regulator</fullName>
    </submittedName>
</protein>
<reference evidence="6" key="1">
    <citation type="submission" date="2020-12" db="EMBL/GenBank/DDBJ databases">
        <title>Prauserella sp. ASG 168, a novel actinomycete isolated from cave rock.</title>
        <authorList>
            <person name="Suriyachadkun C."/>
        </authorList>
    </citation>
    <scope>NUCLEOTIDE SEQUENCE</scope>
    <source>
        <strain evidence="6">ASG 168</strain>
    </source>
</reference>
<keyword evidence="7" id="KW-1185">Reference proteome</keyword>
<dbReference type="EMBL" id="JAENJH010000001">
    <property type="protein sequence ID" value="MBK1783553.1"/>
    <property type="molecule type" value="Genomic_DNA"/>
</dbReference>
<keyword evidence="2" id="KW-0805">Transcription regulation</keyword>
<dbReference type="GO" id="GO:0003677">
    <property type="term" value="F:DNA binding"/>
    <property type="evidence" value="ECO:0007669"/>
    <property type="project" value="UniProtKB-KW"/>
</dbReference>
<dbReference type="RefSeq" id="WP_200314958.1">
    <property type="nucleotide sequence ID" value="NZ_JAENJH010000001.1"/>
</dbReference>
<dbReference type="PANTHER" id="PTHR30346:SF29">
    <property type="entry name" value="LYSR SUBSTRATE-BINDING"/>
    <property type="match status" value="1"/>
</dbReference>
<dbReference type="PANTHER" id="PTHR30346">
    <property type="entry name" value="TRANSCRIPTIONAL DUAL REGULATOR HCAR-RELATED"/>
    <property type="match status" value="1"/>
</dbReference>
<dbReference type="Proteomes" id="UP000635245">
    <property type="component" value="Unassembled WGS sequence"/>
</dbReference>
<dbReference type="Pfam" id="PF03466">
    <property type="entry name" value="LysR_substrate"/>
    <property type="match status" value="1"/>
</dbReference>
<gene>
    <name evidence="6" type="ORF">JHE00_04380</name>
</gene>
<dbReference type="InterPro" id="IPR036390">
    <property type="entry name" value="WH_DNA-bd_sf"/>
</dbReference>
<dbReference type="Gene3D" id="1.10.10.10">
    <property type="entry name" value="Winged helix-like DNA-binding domain superfamily/Winged helix DNA-binding domain"/>
    <property type="match status" value="1"/>
</dbReference>
<evidence type="ECO:0000256" key="1">
    <source>
        <dbReference type="ARBA" id="ARBA00009437"/>
    </source>
</evidence>
<dbReference type="SUPFAM" id="SSF46785">
    <property type="entry name" value="Winged helix' DNA-binding domain"/>
    <property type="match status" value="1"/>
</dbReference>
<comment type="caution">
    <text evidence="6">The sequence shown here is derived from an EMBL/GenBank/DDBJ whole genome shotgun (WGS) entry which is preliminary data.</text>
</comment>
<keyword evidence="4" id="KW-0804">Transcription</keyword>
<dbReference type="AlphaFoldDB" id="A0A934V4G1"/>
<comment type="similarity">
    <text evidence="1">Belongs to the LysR transcriptional regulatory family.</text>
</comment>
<keyword evidence="3" id="KW-0238">DNA-binding</keyword>